<name>A0ABW9UKI0_9BACL</name>
<reference evidence="1 2" key="1">
    <citation type="submission" date="2019-12" db="EMBL/GenBank/DDBJ databases">
        <authorList>
            <person name="Huq M.A."/>
        </authorList>
    </citation>
    <scope>NUCLEOTIDE SEQUENCE [LARGE SCALE GENOMIC DNA]</scope>
    <source>
        <strain evidence="1 2">MAH-34</strain>
    </source>
</reference>
<dbReference type="Pfam" id="PF15892">
    <property type="entry name" value="BNR_4"/>
    <property type="match status" value="1"/>
</dbReference>
<dbReference type="Proteomes" id="UP000467637">
    <property type="component" value="Unassembled WGS sequence"/>
</dbReference>
<dbReference type="EMBL" id="WSEM01000039">
    <property type="protein sequence ID" value="MVQ40046.1"/>
    <property type="molecule type" value="Genomic_DNA"/>
</dbReference>
<proteinExistence type="predicted"/>
<keyword evidence="2" id="KW-1185">Reference proteome</keyword>
<sequence length="409" mass="47278">MQMNSLLSLTQEFTSDGAWCFFADPRALYYQGQHRRTYVGWLNSIGDVWIGYYDHVLGAYETFLIRSVLQQDDHANPSLYIDESGHITIFYSAHNGSKMYYRTTRLPEDLSSFGAEMQLPANTDGHYGYTYPTPIYLSEEKRLYLFWRGGNFKPNFSVSTDLVHSEWSPARTLIMDSGQRPYIRYASNGKDTIHFSCTDGHPNIEPYNSIYYARYREGAIYRADGSLIKQTTDLPLELSEIDKVFDGTSAQRNAWIWDIAEDEQGYPVIVYAIFESLEDHRYYYSRWNGAQWVTNEITSAGRWFPQTPEGVHETEPYYSGGIILDHSDPSIVYVSREVQGTFEIERWSSSDLGVTWSSAPITVNSSTHQVRPFLTRGSQDGQALLFWMNGEYIHYTNYKTSIRFDIQKK</sequence>
<evidence type="ECO:0000313" key="1">
    <source>
        <dbReference type="EMBL" id="MVQ40046.1"/>
    </source>
</evidence>
<protein>
    <recommendedName>
        <fullName evidence="3">BNR repeat-containing family member</fullName>
    </recommendedName>
</protein>
<organism evidence="1 2">
    <name type="scientific">Paenibacillus anseongense</name>
    <dbReference type="NCBI Taxonomy" id="2682845"/>
    <lineage>
        <taxon>Bacteria</taxon>
        <taxon>Bacillati</taxon>
        <taxon>Bacillota</taxon>
        <taxon>Bacilli</taxon>
        <taxon>Bacillales</taxon>
        <taxon>Paenibacillaceae</taxon>
        <taxon>Paenibacillus</taxon>
    </lineage>
</organism>
<evidence type="ECO:0000313" key="2">
    <source>
        <dbReference type="Proteomes" id="UP000467637"/>
    </source>
</evidence>
<evidence type="ECO:0008006" key="3">
    <source>
        <dbReference type="Google" id="ProtNLM"/>
    </source>
</evidence>
<gene>
    <name evidence="1" type="ORF">GON05_36260</name>
</gene>
<accession>A0ABW9UKI0</accession>
<comment type="caution">
    <text evidence="1">The sequence shown here is derived from an EMBL/GenBank/DDBJ whole genome shotgun (WGS) entry which is preliminary data.</text>
</comment>